<evidence type="ECO:0000256" key="8">
    <source>
        <dbReference type="SAM" id="Phobius"/>
    </source>
</evidence>
<comment type="similarity">
    <text evidence="3">Belongs to the major facilitator superfamily. TCR/Tet family.</text>
</comment>
<feature type="transmembrane region" description="Helical" evidence="8">
    <location>
        <begin position="7"/>
        <end position="29"/>
    </location>
</feature>
<dbReference type="EMBL" id="BMLV01000001">
    <property type="protein sequence ID" value="GGP02370.1"/>
    <property type="molecule type" value="Genomic_DNA"/>
</dbReference>
<dbReference type="Gene3D" id="1.20.1250.20">
    <property type="entry name" value="MFS general substrate transporter like domains"/>
    <property type="match status" value="1"/>
</dbReference>
<evidence type="ECO:0000313" key="10">
    <source>
        <dbReference type="EMBL" id="GGP02370.1"/>
    </source>
</evidence>
<feature type="transmembrane region" description="Helical" evidence="8">
    <location>
        <begin position="346"/>
        <end position="368"/>
    </location>
</feature>
<dbReference type="Pfam" id="PF07690">
    <property type="entry name" value="MFS_1"/>
    <property type="match status" value="1"/>
</dbReference>
<evidence type="ECO:0000259" key="9">
    <source>
        <dbReference type="PROSITE" id="PS50850"/>
    </source>
</evidence>
<feature type="transmembrane region" description="Helical" evidence="8">
    <location>
        <begin position="380"/>
        <end position="400"/>
    </location>
</feature>
<dbReference type="PRINTS" id="PR01035">
    <property type="entry name" value="TCRTETA"/>
</dbReference>
<evidence type="ECO:0000256" key="5">
    <source>
        <dbReference type="ARBA" id="ARBA00022692"/>
    </source>
</evidence>
<dbReference type="PROSITE" id="PS50850">
    <property type="entry name" value="MFS"/>
    <property type="match status" value="1"/>
</dbReference>
<reference evidence="11" key="1">
    <citation type="journal article" date="2019" name="Int. J. Syst. Evol. Microbiol.">
        <title>The Global Catalogue of Microorganisms (GCM) 10K type strain sequencing project: providing services to taxonomists for standard genome sequencing and annotation.</title>
        <authorList>
            <consortium name="The Broad Institute Genomics Platform"/>
            <consortium name="The Broad Institute Genome Sequencing Center for Infectious Disease"/>
            <person name="Wu L."/>
            <person name="Ma J."/>
        </authorList>
    </citation>
    <scope>NUCLEOTIDE SEQUENCE [LARGE SCALE GENOMIC DNA]</scope>
    <source>
        <strain evidence="11">CGMCC 1.7656</strain>
    </source>
</reference>
<evidence type="ECO:0000256" key="4">
    <source>
        <dbReference type="ARBA" id="ARBA00022448"/>
    </source>
</evidence>
<dbReference type="Proteomes" id="UP000620064">
    <property type="component" value="Unassembled WGS sequence"/>
</dbReference>
<feature type="transmembrane region" description="Helical" evidence="8">
    <location>
        <begin position="138"/>
        <end position="160"/>
    </location>
</feature>
<accession>A0ABQ2NHF6</accession>
<keyword evidence="7 8" id="KW-0472">Membrane</keyword>
<feature type="transmembrane region" description="Helical" evidence="8">
    <location>
        <begin position="218"/>
        <end position="235"/>
    </location>
</feature>
<dbReference type="SUPFAM" id="SSF103473">
    <property type="entry name" value="MFS general substrate transporter"/>
    <property type="match status" value="1"/>
</dbReference>
<sequence>MESSKKTVGIWFIFITLIIDITGWGIIIPVAPKLIEELIGGDISLASKYGGYLVLMYASMQFIFASVMGGLSDKFGRRPIILASLLGFSINFLIQAIAPNIFWLFVGRIFSGVTGASITTATAYIADVSTDKDRAKNFGLIGVAFGLGFIIGPVLGGLLGQYGARVPFYAASVLCLINFVFGYFLLPESLDKKHRRDFDWKRANPFGALLRLKKYPQILNLIVALVLVYIAGHAIQTNWPYFTIFKFNWDSKMVGLSLGVSGVMAILVQGGLIRYLNPRIGNERSIYYGLSIYAMGMLMFAYAQKEWMMFAILIFYGLGGIAGPALQSVISTQVPKNEQGELQGTLASLMSLTSMIGPPLMTNLFFYFTHNSAPFQFAGAPFFLGFILMFASVFFVYFAFQKKK</sequence>
<dbReference type="RefSeq" id="WP_188616642.1">
    <property type="nucleotide sequence ID" value="NZ_BMLV01000001.1"/>
</dbReference>
<feature type="transmembrane region" description="Helical" evidence="8">
    <location>
        <begin position="308"/>
        <end position="326"/>
    </location>
</feature>
<feature type="transmembrane region" description="Helical" evidence="8">
    <location>
        <begin position="285"/>
        <end position="302"/>
    </location>
</feature>
<dbReference type="InterPro" id="IPR011701">
    <property type="entry name" value="MFS"/>
</dbReference>
<keyword evidence="11" id="KW-1185">Reference proteome</keyword>
<evidence type="ECO:0000313" key="11">
    <source>
        <dbReference type="Proteomes" id="UP000620064"/>
    </source>
</evidence>
<protein>
    <submittedName>
        <fullName evidence="10">Tetracycline resistance MFS efflux pump</fullName>
    </submittedName>
</protein>
<evidence type="ECO:0000256" key="2">
    <source>
        <dbReference type="ARBA" id="ARBA00004141"/>
    </source>
</evidence>
<comment type="function">
    <text evidence="1">Resistance to tetracycline by an active tetracycline efflux. This is an energy-dependent process that decreases the accumulation of the antibiotic in whole cells. This protein functions as a metal-tetracycline/H(+) antiporter.</text>
</comment>
<feature type="transmembrane region" description="Helical" evidence="8">
    <location>
        <begin position="166"/>
        <end position="186"/>
    </location>
</feature>
<dbReference type="PROSITE" id="PS00216">
    <property type="entry name" value="SUGAR_TRANSPORT_1"/>
    <property type="match status" value="1"/>
</dbReference>
<dbReference type="InterPro" id="IPR036259">
    <property type="entry name" value="MFS_trans_sf"/>
</dbReference>
<dbReference type="InterPro" id="IPR020846">
    <property type="entry name" value="MFS_dom"/>
</dbReference>
<dbReference type="InterPro" id="IPR005829">
    <property type="entry name" value="Sugar_transporter_CS"/>
</dbReference>
<feature type="transmembrane region" description="Helical" evidence="8">
    <location>
        <begin position="49"/>
        <end position="68"/>
    </location>
</feature>
<feature type="domain" description="Major facilitator superfamily (MFS) profile" evidence="9">
    <location>
        <begin position="9"/>
        <end position="404"/>
    </location>
</feature>
<name>A0ABQ2NHF6_9FLAO</name>
<evidence type="ECO:0000256" key="7">
    <source>
        <dbReference type="ARBA" id="ARBA00023136"/>
    </source>
</evidence>
<dbReference type="PANTHER" id="PTHR23504">
    <property type="entry name" value="MAJOR FACILITATOR SUPERFAMILY DOMAIN-CONTAINING PROTEIN 10"/>
    <property type="match status" value="1"/>
</dbReference>
<feature type="transmembrane region" description="Helical" evidence="8">
    <location>
        <begin position="80"/>
        <end position="98"/>
    </location>
</feature>
<dbReference type="PANTHER" id="PTHR23504:SF15">
    <property type="entry name" value="MAJOR FACILITATOR SUPERFAMILY (MFS) PROFILE DOMAIN-CONTAINING PROTEIN"/>
    <property type="match status" value="1"/>
</dbReference>
<gene>
    <name evidence="10" type="ORF">GCM10010992_06480</name>
</gene>
<comment type="caution">
    <text evidence="10">The sequence shown here is derived from an EMBL/GenBank/DDBJ whole genome shotgun (WGS) entry which is preliminary data.</text>
</comment>
<keyword evidence="5 8" id="KW-0812">Transmembrane</keyword>
<keyword evidence="4" id="KW-0813">Transport</keyword>
<evidence type="ECO:0000256" key="1">
    <source>
        <dbReference type="ARBA" id="ARBA00003279"/>
    </source>
</evidence>
<evidence type="ECO:0000256" key="6">
    <source>
        <dbReference type="ARBA" id="ARBA00022989"/>
    </source>
</evidence>
<comment type="subcellular location">
    <subcellularLocation>
        <location evidence="2">Membrane</location>
        <topology evidence="2">Multi-pass membrane protein</topology>
    </subcellularLocation>
</comment>
<keyword evidence="6 8" id="KW-1133">Transmembrane helix</keyword>
<proteinExistence type="inferred from homology"/>
<organism evidence="10 11">
    <name type="scientific">Cloacibacterium rupense</name>
    <dbReference type="NCBI Taxonomy" id="517423"/>
    <lineage>
        <taxon>Bacteria</taxon>
        <taxon>Pseudomonadati</taxon>
        <taxon>Bacteroidota</taxon>
        <taxon>Flavobacteriia</taxon>
        <taxon>Flavobacteriales</taxon>
        <taxon>Weeksellaceae</taxon>
    </lineage>
</organism>
<dbReference type="CDD" id="cd17388">
    <property type="entry name" value="MFS_TetA"/>
    <property type="match status" value="1"/>
</dbReference>
<dbReference type="InterPro" id="IPR001958">
    <property type="entry name" value="Tet-R_TetA/multi-R_MdtG-like"/>
</dbReference>
<feature type="transmembrane region" description="Helical" evidence="8">
    <location>
        <begin position="255"/>
        <end position="273"/>
    </location>
</feature>
<evidence type="ECO:0000256" key="3">
    <source>
        <dbReference type="ARBA" id="ARBA00007520"/>
    </source>
</evidence>
<feature type="transmembrane region" description="Helical" evidence="8">
    <location>
        <begin position="104"/>
        <end position="126"/>
    </location>
</feature>